<evidence type="ECO:0008006" key="6">
    <source>
        <dbReference type="Google" id="ProtNLM"/>
    </source>
</evidence>
<organism evidence="4 5">
    <name type="scientific">Streptomyces tamarix</name>
    <dbReference type="NCBI Taxonomy" id="3078565"/>
    <lineage>
        <taxon>Bacteria</taxon>
        <taxon>Bacillati</taxon>
        <taxon>Actinomycetota</taxon>
        <taxon>Actinomycetes</taxon>
        <taxon>Kitasatosporales</taxon>
        <taxon>Streptomycetaceae</taxon>
        <taxon>Streptomyces</taxon>
    </lineage>
</organism>
<accession>A0ABU3QFQ1</accession>
<evidence type="ECO:0000256" key="3">
    <source>
        <dbReference type="SAM" id="SignalP"/>
    </source>
</evidence>
<evidence type="ECO:0000256" key="2">
    <source>
        <dbReference type="SAM" id="Phobius"/>
    </source>
</evidence>
<dbReference type="EMBL" id="JAWCTQ010000003">
    <property type="protein sequence ID" value="MDT9681229.1"/>
    <property type="molecule type" value="Genomic_DNA"/>
</dbReference>
<feature type="signal peptide" evidence="3">
    <location>
        <begin position="1"/>
        <end position="25"/>
    </location>
</feature>
<feature type="region of interest" description="Disordered" evidence="1">
    <location>
        <begin position="115"/>
        <end position="155"/>
    </location>
</feature>
<feature type="chain" id="PRO_5045256111" description="Sortase" evidence="3">
    <location>
        <begin position="26"/>
        <end position="189"/>
    </location>
</feature>
<gene>
    <name evidence="4" type="ORF">RND61_03955</name>
</gene>
<comment type="caution">
    <text evidence="4">The sequence shown here is derived from an EMBL/GenBank/DDBJ whole genome shotgun (WGS) entry which is preliminary data.</text>
</comment>
<dbReference type="Proteomes" id="UP001250181">
    <property type="component" value="Unassembled WGS sequence"/>
</dbReference>
<evidence type="ECO:0000313" key="5">
    <source>
        <dbReference type="Proteomes" id="UP001250181"/>
    </source>
</evidence>
<sequence>MRPGVVAVRAAAVAVVLVLVPAAGPAPVGDPPGARVTAVVVPTVAAPGGDVEVRVEGCAGPDGTVRSEVFVADAELSGRTGGAGGALRGGTTVRSGTAAGTYPLSVVCDGRDHRDAGRVRVDPAPQPGPHAPTGAGGGSTAAPIADAPSVAEQGPGTRHTVIGLVLATAAAVAVAVRSARRRRRGPDAD</sequence>
<feature type="transmembrane region" description="Helical" evidence="2">
    <location>
        <begin position="159"/>
        <end position="176"/>
    </location>
</feature>
<keyword evidence="2" id="KW-0472">Membrane</keyword>
<keyword evidence="3" id="KW-0732">Signal</keyword>
<keyword evidence="5" id="KW-1185">Reference proteome</keyword>
<proteinExistence type="predicted"/>
<name>A0ABU3QFQ1_9ACTN</name>
<evidence type="ECO:0000313" key="4">
    <source>
        <dbReference type="EMBL" id="MDT9681229.1"/>
    </source>
</evidence>
<evidence type="ECO:0000256" key="1">
    <source>
        <dbReference type="SAM" id="MobiDB-lite"/>
    </source>
</evidence>
<dbReference type="RefSeq" id="WP_315876237.1">
    <property type="nucleotide sequence ID" value="NZ_JAWCTQ010000003.1"/>
</dbReference>
<protein>
    <recommendedName>
        <fullName evidence="6">Sortase</fullName>
    </recommendedName>
</protein>
<keyword evidence="2" id="KW-1133">Transmembrane helix</keyword>
<reference evidence="4 5" key="1">
    <citation type="submission" date="2023-09" db="EMBL/GenBank/DDBJ databases">
        <title>Streptomyces sp. nov.: A antagonism against Alternaria gaisen Producing Streptochlin, Isolated from Tamarix root soil.</title>
        <authorList>
            <person name="Chen Y."/>
        </authorList>
    </citation>
    <scope>NUCLEOTIDE SEQUENCE [LARGE SCALE GENOMIC DNA]</scope>
    <source>
        <strain evidence="4 5">TRM76323</strain>
    </source>
</reference>
<keyword evidence="2" id="KW-0812">Transmembrane</keyword>